<feature type="compositionally biased region" description="Polar residues" evidence="1">
    <location>
        <begin position="39"/>
        <end position="48"/>
    </location>
</feature>
<evidence type="ECO:0000313" key="2">
    <source>
        <dbReference type="EMBL" id="TKA75786.1"/>
    </source>
</evidence>
<sequence length="788" mass="87846">MSSRALRKAQREREEQERLQRLQAQQDEEEDEEEAEDGQVNTASSQPSIFEMLGQHDEDGEHEPAVEPALSDPEDEEEQPSATAAATTSAAGAKRKKRKGKGKKTTAKMVKASAQGTLQLDEIDLALQSLSASATEENAASDLDDRSKLDPAVQEVCKLLSVDAQHLHASNEMRRLFGRAALGNDDGDEAGDGRRRNRNPRQGGLAGALAGRNTPNGRDRGLAALVLRRNIFIQGKEEWPGGTSGGLGMEVVDKRPDGVVEYRFVHSRPYQDVQRQFETCVESMDPNCLIQLLQYNPYHISTLLQVSEIAKQERENATSGDLLERALFSFGRAVHSTFPKNVSEGKARLDFRRPENREFWLAAYRYIANLGMRATWRTAFEWAKLLLSLDPEGDPYCIGLVIDQFALRSRQAQQLVDMAQSKTLGSRWKNLENIHISLGLAYTQVHNSQKGKQELYTALANFPWVAARLFQELELVPIPPAIWGKLPRTSCETLHTELYVSRAKDIWNTTEAKSLLMEIASAISTELSPPAIVDTPITIDEARHTILSDNPALIAFIPRSLSSRVTSSSDPLPPEISTESYSSAPDRSQTRQVGNELLQMEGELEEFNALQVWFREVLELFGSRGTASDRGTDTERTEGAHHPEHAPTSQRAPQYLEQLREESDAPGSLDEALEIFTQLSARPDEELFNNFYLPLVHSDHRHGLTLEGLRNLIQENGTSPEDYAVGSPEREMLDRYALLALPRDLNVQAYALAMCSVRQALGSEAAELIHSAMQYVETHSAFDDEPEQ</sequence>
<dbReference type="STRING" id="331657.A0A4U0XI58"/>
<feature type="compositionally biased region" description="Low complexity" evidence="1">
    <location>
        <begin position="81"/>
        <end position="92"/>
    </location>
</feature>
<evidence type="ECO:0000256" key="1">
    <source>
        <dbReference type="SAM" id="MobiDB-lite"/>
    </source>
</evidence>
<feature type="compositionally biased region" description="Basic residues" evidence="1">
    <location>
        <begin position="93"/>
        <end position="106"/>
    </location>
</feature>
<feature type="region of interest" description="Disordered" evidence="1">
    <location>
        <begin position="182"/>
        <end position="216"/>
    </location>
</feature>
<dbReference type="Proteomes" id="UP000308768">
    <property type="component" value="Unassembled WGS sequence"/>
</dbReference>
<evidence type="ECO:0008006" key="4">
    <source>
        <dbReference type="Google" id="ProtNLM"/>
    </source>
</evidence>
<organism evidence="2 3">
    <name type="scientific">Cryomyces minteri</name>
    <dbReference type="NCBI Taxonomy" id="331657"/>
    <lineage>
        <taxon>Eukaryota</taxon>
        <taxon>Fungi</taxon>
        <taxon>Dikarya</taxon>
        <taxon>Ascomycota</taxon>
        <taxon>Pezizomycotina</taxon>
        <taxon>Dothideomycetes</taxon>
        <taxon>Dothideomycetes incertae sedis</taxon>
        <taxon>Cryomyces</taxon>
    </lineage>
</organism>
<comment type="caution">
    <text evidence="2">The sequence shown here is derived from an EMBL/GenBank/DDBJ whole genome shotgun (WGS) entry which is preliminary data.</text>
</comment>
<accession>A0A4U0XI58</accession>
<dbReference type="GO" id="GO:1990112">
    <property type="term" value="C:RQC complex"/>
    <property type="evidence" value="ECO:0007669"/>
    <property type="project" value="TreeGrafter"/>
</dbReference>
<dbReference type="GO" id="GO:0072344">
    <property type="term" value="P:rescue of stalled ribosome"/>
    <property type="evidence" value="ECO:0007669"/>
    <property type="project" value="TreeGrafter"/>
</dbReference>
<dbReference type="Pfam" id="PF04910">
    <property type="entry name" value="Tcf25"/>
    <property type="match status" value="1"/>
</dbReference>
<feature type="region of interest" description="Disordered" evidence="1">
    <location>
        <begin position="625"/>
        <end position="652"/>
    </location>
</feature>
<feature type="compositionally biased region" description="Polar residues" evidence="1">
    <location>
        <begin position="577"/>
        <end position="590"/>
    </location>
</feature>
<feature type="compositionally biased region" description="Basic and acidic residues" evidence="1">
    <location>
        <begin position="9"/>
        <end position="20"/>
    </location>
</feature>
<feature type="compositionally biased region" description="Acidic residues" evidence="1">
    <location>
        <begin position="26"/>
        <end position="37"/>
    </location>
</feature>
<proteinExistence type="predicted"/>
<dbReference type="InterPro" id="IPR006994">
    <property type="entry name" value="TCF25/Rqc1"/>
</dbReference>
<keyword evidence="3" id="KW-1185">Reference proteome</keyword>
<feature type="compositionally biased region" description="Basic and acidic residues" evidence="1">
    <location>
        <begin position="54"/>
        <end position="65"/>
    </location>
</feature>
<evidence type="ECO:0000313" key="3">
    <source>
        <dbReference type="Proteomes" id="UP000308768"/>
    </source>
</evidence>
<feature type="region of interest" description="Disordered" evidence="1">
    <location>
        <begin position="564"/>
        <end position="590"/>
    </location>
</feature>
<gene>
    <name evidence="2" type="ORF">B0A49_03293</name>
</gene>
<reference evidence="2 3" key="1">
    <citation type="submission" date="2017-03" db="EMBL/GenBank/DDBJ databases">
        <title>Genomes of endolithic fungi from Antarctica.</title>
        <authorList>
            <person name="Coleine C."/>
            <person name="Masonjones S."/>
            <person name="Stajich J.E."/>
        </authorList>
    </citation>
    <scope>NUCLEOTIDE SEQUENCE [LARGE SCALE GENOMIC DNA]</scope>
    <source>
        <strain evidence="2 3">CCFEE 5187</strain>
    </source>
</reference>
<feature type="compositionally biased region" description="Low complexity" evidence="1">
    <location>
        <begin position="200"/>
        <end position="211"/>
    </location>
</feature>
<dbReference type="EMBL" id="NAJN01000272">
    <property type="protein sequence ID" value="TKA75786.1"/>
    <property type="molecule type" value="Genomic_DNA"/>
</dbReference>
<dbReference type="PANTHER" id="PTHR22684">
    <property type="entry name" value="NULP1-RELATED"/>
    <property type="match status" value="1"/>
</dbReference>
<dbReference type="AlphaFoldDB" id="A0A4U0XI58"/>
<name>A0A4U0XI58_9PEZI</name>
<dbReference type="OrthoDB" id="205993at2759"/>
<feature type="region of interest" description="Disordered" evidence="1">
    <location>
        <begin position="1"/>
        <end position="107"/>
    </location>
</feature>
<protein>
    <recommendedName>
        <fullName evidence="4">Transcription factor 25</fullName>
    </recommendedName>
</protein>
<dbReference type="GO" id="GO:1990116">
    <property type="term" value="P:ribosome-associated ubiquitin-dependent protein catabolic process"/>
    <property type="evidence" value="ECO:0007669"/>
    <property type="project" value="TreeGrafter"/>
</dbReference>
<feature type="compositionally biased region" description="Basic and acidic residues" evidence="1">
    <location>
        <begin position="630"/>
        <end position="645"/>
    </location>
</feature>
<dbReference type="PANTHER" id="PTHR22684:SF0">
    <property type="entry name" value="RIBOSOME QUALITY CONTROL COMPLEX SUBUNIT TCF25"/>
    <property type="match status" value="1"/>
</dbReference>